<protein>
    <recommendedName>
        <fullName evidence="8">AB hydrolase-1 domain-containing protein</fullName>
    </recommendedName>
</protein>
<dbReference type="EMBL" id="LN868506">
    <property type="protein sequence ID" value="CRX78978.1"/>
    <property type="molecule type" value="Genomic_DNA"/>
</dbReference>
<dbReference type="Gene3D" id="3.40.50.1820">
    <property type="entry name" value="alpha/beta hydrolase"/>
    <property type="match status" value="1"/>
</dbReference>
<gene>
    <name evidence="6" type="ORF">ls5930a1_00042</name>
    <name evidence="7" type="ORF">ls5931a1_00069</name>
</gene>
<evidence type="ECO:0008006" key="8">
    <source>
        <dbReference type="Google" id="ProtNLM"/>
    </source>
</evidence>
<organism evidence="7">
    <name type="scientific">Leucosporidium scottii</name>
    <dbReference type="NCBI Taxonomy" id="5278"/>
    <lineage>
        <taxon>Eukaryota</taxon>
        <taxon>Fungi</taxon>
        <taxon>Dikarya</taxon>
        <taxon>Basidiomycota</taxon>
        <taxon>Pucciniomycotina</taxon>
        <taxon>Microbotryomycetes</taxon>
        <taxon>Leucosporidiales</taxon>
        <taxon>Leucosporidium</taxon>
    </lineage>
</organism>
<sequence length="343" mass="36813">MSSSTRNPGPSETSSAPITSTRTGPRGHPADLLYWPCLGAEESTGTSAPPSPGPSLVLLFIPGNPGLPHYYNSFMSSLQAALPPPVAARTAIYALGHLGHSPAYARWKQGETAPGLQEQVDDKVKFVDELKEKWDIGVGEGQTKVVLLGHSIGAWVCCETLKQRPNLISQSIHLFPTISHMALTPNGKVLWPLFSPIVSLPVGLATGALSYLPIRPLTKLVSLLAAQSGQPAEVTTSLVSSPATVRAALTMAAEEMKEVTRLDEGLLKEYGGKMWWYWARDGLDGWVAESSVVEIEGVLDEAGHGKAQRERCGEGMKHAFCLRQDHADSLAKKVAGWVDRAHA</sequence>
<evidence type="ECO:0000256" key="5">
    <source>
        <dbReference type="SAM" id="MobiDB-lite"/>
    </source>
</evidence>
<reference evidence="7" key="1">
    <citation type="submission" date="2015-06" db="EMBL/GenBank/DDBJ databases">
        <title>Genetic Architecture Underlying Mating-Type Determination in the Yeast Leucosporidium scottii and the Evolution of Mating Systems in Basidiomycetes.</title>
        <authorList>
            <person name="Maia T.M."/>
            <person name="Lopes S."/>
            <person name="Almeida J.M.G.C.F."/>
            <person name="Rosa L.H."/>
            <person name="Sampaio J.P."/>
            <person name="Goncalves P."/>
            <person name="Coelho M.A."/>
        </authorList>
    </citation>
    <scope>NUCLEOTIDE SEQUENCE</scope>
</reference>
<comment type="similarity">
    <text evidence="2">Belongs to the AB hydrolase superfamily. LDAH family.</text>
</comment>
<dbReference type="Pfam" id="PF10230">
    <property type="entry name" value="LIDHydrolase"/>
    <property type="match status" value="1"/>
</dbReference>
<dbReference type="InterPro" id="IPR029058">
    <property type="entry name" value="AB_hydrolase_fold"/>
</dbReference>
<evidence type="ECO:0000256" key="2">
    <source>
        <dbReference type="ARBA" id="ARBA00008300"/>
    </source>
</evidence>
<dbReference type="GO" id="GO:0019915">
    <property type="term" value="P:lipid storage"/>
    <property type="evidence" value="ECO:0007669"/>
    <property type="project" value="InterPro"/>
</dbReference>
<proteinExistence type="inferred from homology"/>
<dbReference type="GO" id="GO:0005811">
    <property type="term" value="C:lipid droplet"/>
    <property type="evidence" value="ECO:0007669"/>
    <property type="project" value="UniProtKB-SubCell"/>
</dbReference>
<dbReference type="PANTHER" id="PTHR13390">
    <property type="entry name" value="LIPASE"/>
    <property type="match status" value="1"/>
</dbReference>
<evidence type="ECO:0000313" key="6">
    <source>
        <dbReference type="EMBL" id="CRX78978.1"/>
    </source>
</evidence>
<name>A0A0H5FUX8_9BASI</name>
<evidence type="ECO:0000256" key="4">
    <source>
        <dbReference type="ARBA" id="ARBA00022801"/>
    </source>
</evidence>
<feature type="region of interest" description="Disordered" evidence="5">
    <location>
        <begin position="1"/>
        <end position="28"/>
    </location>
</feature>
<dbReference type="EMBL" id="LN868512">
    <property type="protein sequence ID" value="CRX79283.1"/>
    <property type="molecule type" value="Genomic_DNA"/>
</dbReference>
<keyword evidence="4" id="KW-0378">Hydrolase</keyword>
<feature type="compositionally biased region" description="Polar residues" evidence="5">
    <location>
        <begin position="1"/>
        <end position="23"/>
    </location>
</feature>
<dbReference type="SUPFAM" id="SSF53474">
    <property type="entry name" value="alpha/beta-Hydrolases"/>
    <property type="match status" value="1"/>
</dbReference>
<dbReference type="AlphaFoldDB" id="A0A0H5FUX8"/>
<dbReference type="GO" id="GO:0016298">
    <property type="term" value="F:lipase activity"/>
    <property type="evidence" value="ECO:0007669"/>
    <property type="project" value="InterPro"/>
</dbReference>
<evidence type="ECO:0000256" key="3">
    <source>
        <dbReference type="ARBA" id="ARBA00022677"/>
    </source>
</evidence>
<comment type="subcellular location">
    <subcellularLocation>
        <location evidence="1">Lipid droplet</location>
    </subcellularLocation>
</comment>
<evidence type="ECO:0000313" key="7">
    <source>
        <dbReference type="EMBL" id="CRX79283.1"/>
    </source>
</evidence>
<dbReference type="PANTHER" id="PTHR13390:SF0">
    <property type="entry name" value="LIPID DROPLET-ASSOCIATED HYDROLASE"/>
    <property type="match status" value="1"/>
</dbReference>
<evidence type="ECO:0000256" key="1">
    <source>
        <dbReference type="ARBA" id="ARBA00004502"/>
    </source>
</evidence>
<dbReference type="InterPro" id="IPR019363">
    <property type="entry name" value="LDAH"/>
</dbReference>
<keyword evidence="3" id="KW-0551">Lipid droplet</keyword>
<accession>A0A0H5FUX8</accession>